<sequence length="245" mass="26592">MNQKILVGAHRGAMCHAPENTLAAFETAIEMGTYRVELDVRRCRGGDLVVIHDATVDRTSDGTGRVADLTLDELKRLRLGGTDEAVPTLREALHCARGRCELLVEIKEAGLAEAVVAEIAGAGMSEHCTASSFLECELLRVRECGGDPRVPTAFFLTEPGPFDAEAVVARLGVSLLVVWPRAASPEAIAAAKRCGLHVRCGFRDDLTYEETFSLFRRMAALGVDEMACGRPDWIRRMADEQHGAS</sequence>
<reference evidence="2" key="1">
    <citation type="submission" date="2020-02" db="EMBL/GenBank/DDBJ databases">
        <authorList>
            <person name="Meier V. D."/>
        </authorList>
    </citation>
    <scope>NUCLEOTIDE SEQUENCE</scope>
    <source>
        <strain evidence="2">AVDCRST_MAG63</strain>
    </source>
</reference>
<gene>
    <name evidence="2" type="ORF">AVDCRST_MAG63-184</name>
</gene>
<name>A0A6J4H3J9_9BACT</name>
<protein>
    <submittedName>
        <fullName evidence="2">Glycerophosphoryl diester phosphodiesterase</fullName>
        <ecNumber evidence="2">3.1.4.46</ecNumber>
    </submittedName>
</protein>
<dbReference type="GO" id="GO:0008889">
    <property type="term" value="F:glycerophosphodiester phosphodiesterase activity"/>
    <property type="evidence" value="ECO:0007669"/>
    <property type="project" value="UniProtKB-EC"/>
</dbReference>
<dbReference type="GO" id="GO:0006629">
    <property type="term" value="P:lipid metabolic process"/>
    <property type="evidence" value="ECO:0007669"/>
    <property type="project" value="InterPro"/>
</dbReference>
<keyword evidence="2" id="KW-0378">Hydrolase</keyword>
<evidence type="ECO:0000259" key="1">
    <source>
        <dbReference type="PROSITE" id="PS51704"/>
    </source>
</evidence>
<dbReference type="PANTHER" id="PTHR46211">
    <property type="entry name" value="GLYCEROPHOSPHORYL DIESTER PHOSPHODIESTERASE"/>
    <property type="match status" value="1"/>
</dbReference>
<accession>A0A6J4H3J9</accession>
<dbReference type="SUPFAM" id="SSF51695">
    <property type="entry name" value="PLC-like phosphodiesterases"/>
    <property type="match status" value="1"/>
</dbReference>
<dbReference type="Gene3D" id="3.20.20.190">
    <property type="entry name" value="Phosphatidylinositol (PI) phosphodiesterase"/>
    <property type="match status" value="1"/>
</dbReference>
<dbReference type="PROSITE" id="PS51704">
    <property type="entry name" value="GP_PDE"/>
    <property type="match status" value="1"/>
</dbReference>
<dbReference type="PANTHER" id="PTHR46211:SF1">
    <property type="entry name" value="GLYCEROPHOSPHODIESTER PHOSPHODIESTERASE, CYTOPLASMIC"/>
    <property type="match status" value="1"/>
</dbReference>
<proteinExistence type="predicted"/>
<dbReference type="InterPro" id="IPR030395">
    <property type="entry name" value="GP_PDE_dom"/>
</dbReference>
<organism evidence="2">
    <name type="scientific">uncultured Armatimonadetes bacterium</name>
    <dbReference type="NCBI Taxonomy" id="157466"/>
    <lineage>
        <taxon>Bacteria</taxon>
        <taxon>Bacillati</taxon>
        <taxon>Armatimonadota</taxon>
        <taxon>environmental samples</taxon>
    </lineage>
</organism>
<evidence type="ECO:0000313" key="2">
    <source>
        <dbReference type="EMBL" id="CAA9211554.1"/>
    </source>
</evidence>
<feature type="domain" description="GP-PDE" evidence="1">
    <location>
        <begin position="5"/>
        <end position="238"/>
    </location>
</feature>
<dbReference type="EMBL" id="CADCTO010000002">
    <property type="protein sequence ID" value="CAA9211554.1"/>
    <property type="molecule type" value="Genomic_DNA"/>
</dbReference>
<dbReference type="Pfam" id="PF03009">
    <property type="entry name" value="GDPD"/>
    <property type="match status" value="1"/>
</dbReference>
<dbReference type="AlphaFoldDB" id="A0A6J4H3J9"/>
<dbReference type="InterPro" id="IPR017946">
    <property type="entry name" value="PLC-like_Pdiesterase_TIM-brl"/>
</dbReference>
<dbReference type="EC" id="3.1.4.46" evidence="2"/>